<comment type="caution">
    <text evidence="2">The sequence shown here is derived from an EMBL/GenBank/DDBJ whole genome shotgun (WGS) entry which is preliminary data.</text>
</comment>
<feature type="transmembrane region" description="Helical" evidence="1">
    <location>
        <begin position="406"/>
        <end position="425"/>
    </location>
</feature>
<feature type="transmembrane region" description="Helical" evidence="1">
    <location>
        <begin position="256"/>
        <end position="273"/>
    </location>
</feature>
<sequence>MPIKFAGFGCRPLKLSTIVSVAMLCVLLLAAGQTAAHFLLNLNTRIIHVEHLSNGLRVYLRLPMPYLVANLVGPDQPEGLPEPAPYTNNIREDGNVVYYLDVEALHSDPGRLGDLVADGHQFVSSGVDLQARVETVRVYPGSRQPPFSTLDEARASFKGALYPPDFPVTYVGDTVVDTVLLFTDQGATTSYTVSSSLNPSLPGQENTANLILDYYPGSVEVFRARGLLDNPISISRSPWSAAVTFVKEGVLHILEGLDHVLFVICLALGAAGFKSLISRATGFTIGHSLTLTLGFFGLVPSGAWFIPTIELGIALSIIFAALVAVKPARESQPPETTMFAVTTGIGILHGLGFSFVLHKILQVDSPNIWQSLLSFNIGVEIGQVLIVLACWPLFRLMSRLGDRSWQVARWGIAAPCIAVAGFWTVQRTLLVMQSI</sequence>
<keyword evidence="1" id="KW-0472">Membrane</keyword>
<evidence type="ECO:0000313" key="2">
    <source>
        <dbReference type="EMBL" id="PSL14533.1"/>
    </source>
</evidence>
<dbReference type="EMBL" id="PYGJ01000028">
    <property type="protein sequence ID" value="PSL14533.1"/>
    <property type="molecule type" value="Genomic_DNA"/>
</dbReference>
<keyword evidence="3" id="KW-1185">Reference proteome</keyword>
<dbReference type="Pfam" id="PF13795">
    <property type="entry name" value="HupE_UreJ_2"/>
    <property type="match status" value="1"/>
</dbReference>
<evidence type="ECO:0000313" key="3">
    <source>
        <dbReference type="Proteomes" id="UP000240418"/>
    </source>
</evidence>
<feature type="transmembrane region" description="Helical" evidence="1">
    <location>
        <begin position="304"/>
        <end position="325"/>
    </location>
</feature>
<keyword evidence="1" id="KW-1133">Transmembrane helix</keyword>
<proteinExistence type="predicted"/>
<feature type="transmembrane region" description="Helical" evidence="1">
    <location>
        <begin position="373"/>
        <end position="394"/>
    </location>
</feature>
<evidence type="ECO:0000256" key="1">
    <source>
        <dbReference type="SAM" id="Phobius"/>
    </source>
</evidence>
<organism evidence="2 3">
    <name type="scientific">Shimia abyssi</name>
    <dbReference type="NCBI Taxonomy" id="1662395"/>
    <lineage>
        <taxon>Bacteria</taxon>
        <taxon>Pseudomonadati</taxon>
        <taxon>Pseudomonadota</taxon>
        <taxon>Alphaproteobacteria</taxon>
        <taxon>Rhodobacterales</taxon>
        <taxon>Roseobacteraceae</taxon>
    </lineage>
</organism>
<protein>
    <submittedName>
        <fullName evidence="2">HupE/UreJ protein</fullName>
    </submittedName>
</protein>
<gene>
    <name evidence="2" type="ORF">CLV88_12810</name>
</gene>
<keyword evidence="1" id="KW-0812">Transmembrane</keyword>
<dbReference type="AlphaFoldDB" id="A0A2P8EYJ4"/>
<reference evidence="2 3" key="1">
    <citation type="submission" date="2018-03" db="EMBL/GenBank/DDBJ databases">
        <title>Genomic Encyclopedia of Archaeal and Bacterial Type Strains, Phase II (KMG-II): from individual species to whole genera.</title>
        <authorList>
            <person name="Goeker M."/>
        </authorList>
    </citation>
    <scope>NUCLEOTIDE SEQUENCE [LARGE SCALE GENOMIC DNA]</scope>
    <source>
        <strain evidence="2 3">DSM 100673</strain>
    </source>
</reference>
<dbReference type="Proteomes" id="UP000240418">
    <property type="component" value="Unassembled WGS sequence"/>
</dbReference>
<dbReference type="InterPro" id="IPR032809">
    <property type="entry name" value="Put_HupE_UreJ"/>
</dbReference>
<dbReference type="RefSeq" id="WP_106610576.1">
    <property type="nucleotide sequence ID" value="NZ_PYGJ01000028.1"/>
</dbReference>
<feature type="transmembrane region" description="Helical" evidence="1">
    <location>
        <begin position="337"/>
        <end position="361"/>
    </location>
</feature>
<accession>A0A2P8EYJ4</accession>
<dbReference type="OrthoDB" id="9808870at2"/>
<name>A0A2P8EYJ4_9RHOB</name>